<dbReference type="HOGENOM" id="CLU_059959_0_0_1"/>
<dbReference type="VEuPathDB" id="FungiDB:TRIVIDRAFT_221425"/>
<dbReference type="EMBL" id="ABDF02000006">
    <property type="protein sequence ID" value="EHK22142.1"/>
    <property type="molecule type" value="Genomic_DNA"/>
</dbReference>
<evidence type="ECO:0000313" key="2">
    <source>
        <dbReference type="EMBL" id="EHK22142.1"/>
    </source>
</evidence>
<gene>
    <name evidence="2" type="ORF">TRIVIDRAFT_221425</name>
</gene>
<dbReference type="GeneID" id="25791556"/>
<feature type="compositionally biased region" description="Basic and acidic residues" evidence="1">
    <location>
        <begin position="59"/>
        <end position="70"/>
    </location>
</feature>
<feature type="region of interest" description="Disordered" evidence="1">
    <location>
        <begin position="335"/>
        <end position="357"/>
    </location>
</feature>
<dbReference type="RefSeq" id="XP_013956369.1">
    <property type="nucleotide sequence ID" value="XM_014100894.1"/>
</dbReference>
<feature type="region of interest" description="Disordered" evidence="1">
    <location>
        <begin position="16"/>
        <end position="128"/>
    </location>
</feature>
<dbReference type="AlphaFoldDB" id="G9MSC5"/>
<organism evidence="2 3">
    <name type="scientific">Hypocrea virens (strain Gv29-8 / FGSC 10586)</name>
    <name type="common">Gliocladium virens</name>
    <name type="synonym">Trichoderma virens</name>
    <dbReference type="NCBI Taxonomy" id="413071"/>
    <lineage>
        <taxon>Eukaryota</taxon>
        <taxon>Fungi</taxon>
        <taxon>Dikarya</taxon>
        <taxon>Ascomycota</taxon>
        <taxon>Pezizomycotina</taxon>
        <taxon>Sordariomycetes</taxon>
        <taxon>Hypocreomycetidae</taxon>
        <taxon>Hypocreales</taxon>
        <taxon>Hypocreaceae</taxon>
        <taxon>Trichoderma</taxon>
    </lineage>
</organism>
<feature type="compositionally biased region" description="Basic and acidic residues" evidence="1">
    <location>
        <begin position="101"/>
        <end position="110"/>
    </location>
</feature>
<proteinExistence type="predicted"/>
<accession>G9MSC5</accession>
<name>G9MSC5_HYPVG</name>
<protein>
    <submittedName>
        <fullName evidence="2">Uncharacterized protein</fullName>
    </submittedName>
</protein>
<dbReference type="OrthoDB" id="4899338at2759"/>
<reference evidence="2 3" key="1">
    <citation type="journal article" date="2011" name="Genome Biol.">
        <title>Comparative genome sequence analysis underscores mycoparasitism as the ancestral life style of Trichoderma.</title>
        <authorList>
            <person name="Kubicek C.P."/>
            <person name="Herrera-Estrella A."/>
            <person name="Seidl-Seiboth V."/>
            <person name="Martinez D.A."/>
            <person name="Druzhinina I.S."/>
            <person name="Thon M."/>
            <person name="Zeilinger S."/>
            <person name="Casas-Flores S."/>
            <person name="Horwitz B.A."/>
            <person name="Mukherjee P.K."/>
            <person name="Mukherjee M."/>
            <person name="Kredics L."/>
            <person name="Alcaraz L.D."/>
            <person name="Aerts A."/>
            <person name="Antal Z."/>
            <person name="Atanasova L."/>
            <person name="Cervantes-Badillo M.G."/>
            <person name="Challacombe J."/>
            <person name="Chertkov O."/>
            <person name="McCluskey K."/>
            <person name="Coulpier F."/>
            <person name="Deshpande N."/>
            <person name="von Doehren H."/>
            <person name="Ebbole D.J."/>
            <person name="Esquivel-Naranjo E.U."/>
            <person name="Fekete E."/>
            <person name="Flipphi M."/>
            <person name="Glaser F."/>
            <person name="Gomez-Rodriguez E.Y."/>
            <person name="Gruber S."/>
            <person name="Han C."/>
            <person name="Henrissat B."/>
            <person name="Hermosa R."/>
            <person name="Hernandez-Onate M."/>
            <person name="Karaffa L."/>
            <person name="Kosti I."/>
            <person name="Le Crom S."/>
            <person name="Lindquist E."/>
            <person name="Lucas S."/>
            <person name="Luebeck M."/>
            <person name="Luebeck P.S."/>
            <person name="Margeot A."/>
            <person name="Metz B."/>
            <person name="Misra M."/>
            <person name="Nevalainen H."/>
            <person name="Omann M."/>
            <person name="Packer N."/>
            <person name="Perrone G."/>
            <person name="Uresti-Rivera E.E."/>
            <person name="Salamov A."/>
            <person name="Schmoll M."/>
            <person name="Seiboth B."/>
            <person name="Shapiro H."/>
            <person name="Sukno S."/>
            <person name="Tamayo-Ramos J.A."/>
            <person name="Tisch D."/>
            <person name="Wiest A."/>
            <person name="Wilkinson H.H."/>
            <person name="Zhang M."/>
            <person name="Coutinho P.M."/>
            <person name="Kenerley C.M."/>
            <person name="Monte E."/>
            <person name="Baker S.E."/>
            <person name="Grigoriev I.V."/>
        </authorList>
    </citation>
    <scope>NUCLEOTIDE SEQUENCE [LARGE SCALE GENOMIC DNA]</scope>
    <source>
        <strain evidence="3">Gv29-8 / FGSC 10586</strain>
    </source>
</reference>
<dbReference type="InParanoid" id="G9MSC5"/>
<sequence>MGLIRDAIGSALGANQLNNGLSSRPRLAFGSDNSRNGRRLSVSSKDQSSSYSQGYPDYANRRENRRRSSDGNENDVYKNGSRYGAEQYSDRQYRSSIVRYPSDRMQHTRDGYASQLPQSPPGYETYPGDGRGYQWQPYDGEPSTDAYYTDDRGFSRAANFCPLALPQIAYGDGQPFLRGYSQELRRYNITMEDFIQVVDSINIAIIPNPENQIFQKGANIAGWFVPGAAGIGLMVGQIGVGLGAAAGHASQLSSALGNANMSLFLPNGLELCIGGSANVDAEVDISQGSAQPYSINVSPEERVAYYGDLIAPISQILPPLQQSGRNDPIAMLGRGLASRDSQKKMEKAQKDMKKGKNKNINNLEGGLKWLIVRRASAEALSYWETHRR</sequence>
<dbReference type="OMA" id="IFQKGAN"/>
<feature type="compositionally biased region" description="Basic and acidic residues" evidence="1">
    <location>
        <begin position="340"/>
        <end position="354"/>
    </location>
</feature>
<dbReference type="Proteomes" id="UP000007115">
    <property type="component" value="Unassembled WGS sequence"/>
</dbReference>
<comment type="caution">
    <text evidence="2">The sequence shown here is derived from an EMBL/GenBank/DDBJ whole genome shotgun (WGS) entry which is preliminary data.</text>
</comment>
<evidence type="ECO:0000313" key="3">
    <source>
        <dbReference type="Proteomes" id="UP000007115"/>
    </source>
</evidence>
<keyword evidence="3" id="KW-1185">Reference proteome</keyword>
<feature type="compositionally biased region" description="Low complexity" evidence="1">
    <location>
        <begin position="41"/>
        <end position="52"/>
    </location>
</feature>
<evidence type="ECO:0000256" key="1">
    <source>
        <dbReference type="SAM" id="MobiDB-lite"/>
    </source>
</evidence>
<dbReference type="eggNOG" id="ENOG502S5R5">
    <property type="taxonomic scope" value="Eukaryota"/>
</dbReference>